<feature type="chain" id="PRO_5046584404" evidence="1">
    <location>
        <begin position="16"/>
        <end position="84"/>
    </location>
</feature>
<dbReference type="Proteomes" id="UP001165460">
    <property type="component" value="Unassembled WGS sequence"/>
</dbReference>
<proteinExistence type="predicted"/>
<name>A0ABS9ZX24_9SPHI</name>
<keyword evidence="1" id="KW-0732">Signal</keyword>
<feature type="signal peptide" evidence="1">
    <location>
        <begin position="1"/>
        <end position="15"/>
    </location>
</feature>
<dbReference type="RefSeq" id="WP_243361674.1">
    <property type="nucleotide sequence ID" value="NZ_JALGBH010000002.1"/>
</dbReference>
<protein>
    <submittedName>
        <fullName evidence="2">Uncharacterized protein</fullName>
    </submittedName>
</protein>
<organism evidence="2 3">
    <name type="scientific">Pedobacter montanisoli</name>
    <dbReference type="NCBI Taxonomy" id="2923277"/>
    <lineage>
        <taxon>Bacteria</taxon>
        <taxon>Pseudomonadati</taxon>
        <taxon>Bacteroidota</taxon>
        <taxon>Sphingobacteriia</taxon>
        <taxon>Sphingobacteriales</taxon>
        <taxon>Sphingobacteriaceae</taxon>
        <taxon>Pedobacter</taxon>
    </lineage>
</organism>
<evidence type="ECO:0000256" key="1">
    <source>
        <dbReference type="SAM" id="SignalP"/>
    </source>
</evidence>
<evidence type="ECO:0000313" key="3">
    <source>
        <dbReference type="Proteomes" id="UP001165460"/>
    </source>
</evidence>
<reference evidence="2" key="1">
    <citation type="submission" date="2022-03" db="EMBL/GenBank/DDBJ databases">
        <authorList>
            <person name="Woo C.Y."/>
        </authorList>
    </citation>
    <scope>NUCLEOTIDE SEQUENCE</scope>
    <source>
        <strain evidence="2">CYS-01</strain>
    </source>
</reference>
<gene>
    <name evidence="2" type="ORF">MMF97_08990</name>
</gene>
<keyword evidence="3" id="KW-1185">Reference proteome</keyword>
<dbReference type="EMBL" id="JALGBH010000002">
    <property type="protein sequence ID" value="MCJ0742844.1"/>
    <property type="molecule type" value="Genomic_DNA"/>
</dbReference>
<comment type="caution">
    <text evidence="2">The sequence shown here is derived from an EMBL/GenBank/DDBJ whole genome shotgun (WGS) entry which is preliminary data.</text>
</comment>
<accession>A0ABS9ZX24</accession>
<evidence type="ECO:0000313" key="2">
    <source>
        <dbReference type="EMBL" id="MCJ0742844.1"/>
    </source>
</evidence>
<sequence>MILACFAFLSVGAYAAKSETPKTEQVASEKFFADYTYTSSCGEVWDVTTSEGLSWGCHMALWAKMEAACGTAVDYVEVEEGNDC</sequence>